<sequence>MNLKKVLSVLAVSATVSASVGGSTWAAAATPVDATAQATTAVHAVIGEKTGLVFNESSFKVVKKVLQRGDVIPRHHHPGATVLFTVVKGQMKVCINGKENYEVVPGKMLKFNGQNYIQAVAAADSIVFVTLIENK</sequence>
<accession>A0A134CF23</accession>
<feature type="domain" description="Cupin type-2" evidence="2">
    <location>
        <begin position="66"/>
        <end position="112"/>
    </location>
</feature>
<evidence type="ECO:0000313" key="3">
    <source>
        <dbReference type="EMBL" id="KXB90811.1"/>
    </source>
</evidence>
<dbReference type="SUPFAM" id="SSF51182">
    <property type="entry name" value="RmlC-like cupins"/>
    <property type="match status" value="1"/>
</dbReference>
<dbReference type="EMBL" id="LSDT01000043">
    <property type="protein sequence ID" value="KXB90811.1"/>
    <property type="molecule type" value="Genomic_DNA"/>
</dbReference>
<feature type="chain" id="PRO_5007463365" description="Cupin type-2 domain-containing protein" evidence="1">
    <location>
        <begin position="29"/>
        <end position="135"/>
    </location>
</feature>
<dbReference type="Pfam" id="PF07883">
    <property type="entry name" value="Cupin_2"/>
    <property type="match status" value="1"/>
</dbReference>
<name>A0A134CF23_9FIRM</name>
<organism evidence="3 4">
    <name type="scientific">Megasphaera hutchinsoni</name>
    <dbReference type="NCBI Taxonomy" id="1588748"/>
    <lineage>
        <taxon>Bacteria</taxon>
        <taxon>Bacillati</taxon>
        <taxon>Bacillota</taxon>
        <taxon>Negativicutes</taxon>
        <taxon>Veillonellales</taxon>
        <taxon>Veillonellaceae</taxon>
        <taxon>Megasphaera</taxon>
    </lineage>
</organism>
<dbReference type="InterPro" id="IPR011051">
    <property type="entry name" value="RmlC_Cupin_sf"/>
</dbReference>
<protein>
    <recommendedName>
        <fullName evidence="2">Cupin type-2 domain-containing protein</fullName>
    </recommendedName>
</protein>
<reference evidence="4" key="1">
    <citation type="submission" date="2016-01" db="EMBL/GenBank/DDBJ databases">
        <authorList>
            <person name="Mitreva M."/>
            <person name="Pepin K.H."/>
            <person name="Mihindukulasuriya K.A."/>
            <person name="Fulton R."/>
            <person name="Fronick C."/>
            <person name="O'Laughlin M."/>
            <person name="Miner T."/>
            <person name="Herter B."/>
            <person name="Rosa B.A."/>
            <person name="Cordes M."/>
            <person name="Tomlinson C."/>
            <person name="Wollam A."/>
            <person name="Palsikar V.B."/>
            <person name="Mardis E.R."/>
            <person name="Wilson R.K."/>
        </authorList>
    </citation>
    <scope>NUCLEOTIDE SEQUENCE [LARGE SCALE GENOMIC DNA]</scope>
    <source>
        <strain evidence="4">KA00182</strain>
    </source>
</reference>
<evidence type="ECO:0000313" key="4">
    <source>
        <dbReference type="Proteomes" id="UP000070160"/>
    </source>
</evidence>
<dbReference type="InterPro" id="IPR014710">
    <property type="entry name" value="RmlC-like_jellyroll"/>
</dbReference>
<gene>
    <name evidence="3" type="ORF">HMPREF3182_00891</name>
</gene>
<keyword evidence="1" id="KW-0732">Signal</keyword>
<dbReference type="Gene3D" id="2.60.120.10">
    <property type="entry name" value="Jelly Rolls"/>
    <property type="match status" value="1"/>
</dbReference>
<dbReference type="AlphaFoldDB" id="A0A134CF23"/>
<evidence type="ECO:0000256" key="1">
    <source>
        <dbReference type="SAM" id="SignalP"/>
    </source>
</evidence>
<evidence type="ECO:0000259" key="2">
    <source>
        <dbReference type="Pfam" id="PF07883"/>
    </source>
</evidence>
<comment type="caution">
    <text evidence="3">The sequence shown here is derived from an EMBL/GenBank/DDBJ whole genome shotgun (WGS) entry which is preliminary data.</text>
</comment>
<dbReference type="STRING" id="1588748.HMPREF3182_00891"/>
<dbReference type="RefSeq" id="WP_007392181.1">
    <property type="nucleotide sequence ID" value="NZ_KQ960952.1"/>
</dbReference>
<dbReference type="Proteomes" id="UP000070160">
    <property type="component" value="Unassembled WGS sequence"/>
</dbReference>
<dbReference type="InterPro" id="IPR013096">
    <property type="entry name" value="Cupin_2"/>
</dbReference>
<proteinExistence type="predicted"/>
<dbReference type="PATRIC" id="fig|1588748.3.peg.856"/>
<keyword evidence="4" id="KW-1185">Reference proteome</keyword>
<feature type="signal peptide" evidence="1">
    <location>
        <begin position="1"/>
        <end position="28"/>
    </location>
</feature>